<dbReference type="Pfam" id="PF09335">
    <property type="entry name" value="VTT_dom"/>
    <property type="match status" value="1"/>
</dbReference>
<dbReference type="PANTHER" id="PTHR42709">
    <property type="entry name" value="ALKALINE PHOSPHATASE LIKE PROTEIN"/>
    <property type="match status" value="1"/>
</dbReference>
<keyword evidence="1" id="KW-0812">Transmembrane</keyword>
<evidence type="ECO:0000256" key="1">
    <source>
        <dbReference type="SAM" id="Phobius"/>
    </source>
</evidence>
<feature type="transmembrane region" description="Helical" evidence="1">
    <location>
        <begin position="159"/>
        <end position="176"/>
    </location>
</feature>
<dbReference type="InterPro" id="IPR032816">
    <property type="entry name" value="VTT_dom"/>
</dbReference>
<feature type="transmembrane region" description="Helical" evidence="1">
    <location>
        <begin position="46"/>
        <end position="68"/>
    </location>
</feature>
<feature type="domain" description="VTT" evidence="2">
    <location>
        <begin position="28"/>
        <end position="145"/>
    </location>
</feature>
<keyword evidence="1" id="KW-0472">Membrane</keyword>
<evidence type="ECO:0000313" key="3">
    <source>
        <dbReference type="EMBL" id="OBU02437.1"/>
    </source>
</evidence>
<feature type="transmembrane region" description="Helical" evidence="1">
    <location>
        <begin position="12"/>
        <end position="34"/>
    </location>
</feature>
<sequence>MTEILTRWITEYGYWATFFGTMLEGETAAFLSGIAAHNQLLSYPRVMLFAALGGIVSDNILFFTGYFAGDRILPRFRRHADKIIRVQQIIQHRESLIIIGIRFAYGLRTVGPIIIGAAKVDPLKFFILNIIGGMLWGIIIVSAGYFTSAAVLALPLHTYLSWFIIIAAIIILIMLLRRKRTRRH</sequence>
<name>A0A1B8H024_9GAMM</name>
<proteinExistence type="predicted"/>
<protein>
    <recommendedName>
        <fullName evidence="2">VTT domain-containing protein</fullName>
    </recommendedName>
</protein>
<accession>A0A1B8H024</accession>
<dbReference type="PANTHER" id="PTHR42709:SF2">
    <property type="entry name" value="INNER MEMBRANE PROTEIN YOHD"/>
    <property type="match status" value="1"/>
</dbReference>
<feature type="transmembrane region" description="Helical" evidence="1">
    <location>
        <begin position="125"/>
        <end position="147"/>
    </location>
</feature>
<dbReference type="GO" id="GO:0005886">
    <property type="term" value="C:plasma membrane"/>
    <property type="evidence" value="ECO:0007669"/>
    <property type="project" value="TreeGrafter"/>
</dbReference>
<dbReference type="InterPro" id="IPR051311">
    <property type="entry name" value="DedA_domain"/>
</dbReference>
<dbReference type="Proteomes" id="UP000092247">
    <property type="component" value="Unassembled WGS sequence"/>
</dbReference>
<evidence type="ECO:0000313" key="4">
    <source>
        <dbReference type="Proteomes" id="UP000092247"/>
    </source>
</evidence>
<dbReference type="RefSeq" id="WP_067426409.1">
    <property type="nucleotide sequence ID" value="NZ_LZEX01000045.1"/>
</dbReference>
<organism evidence="3 4">
    <name type="scientific">Morganella psychrotolerans</name>
    <dbReference type="NCBI Taxonomy" id="368603"/>
    <lineage>
        <taxon>Bacteria</taxon>
        <taxon>Pseudomonadati</taxon>
        <taxon>Pseudomonadota</taxon>
        <taxon>Gammaproteobacteria</taxon>
        <taxon>Enterobacterales</taxon>
        <taxon>Morganellaceae</taxon>
        <taxon>Morganella</taxon>
    </lineage>
</organism>
<evidence type="ECO:0000259" key="2">
    <source>
        <dbReference type="Pfam" id="PF09335"/>
    </source>
</evidence>
<reference evidence="3 4" key="1">
    <citation type="submission" date="2016-06" db="EMBL/GenBank/DDBJ databases">
        <authorList>
            <person name="Kjaerup R.B."/>
            <person name="Dalgaard T.S."/>
            <person name="Juul-Madsen H.R."/>
        </authorList>
    </citation>
    <scope>NUCLEOTIDE SEQUENCE [LARGE SCALE GENOMIC DNA]</scope>
    <source>
        <strain evidence="3 4">GCSL-Mp3</strain>
    </source>
</reference>
<keyword evidence="1" id="KW-1133">Transmembrane helix</keyword>
<gene>
    <name evidence="3" type="ORF">AYY17_12335</name>
</gene>
<dbReference type="AlphaFoldDB" id="A0A1B8H024"/>
<comment type="caution">
    <text evidence="3">The sequence shown here is derived from an EMBL/GenBank/DDBJ whole genome shotgun (WGS) entry which is preliminary data.</text>
</comment>
<dbReference type="EMBL" id="LZEX01000045">
    <property type="protein sequence ID" value="OBU02437.1"/>
    <property type="molecule type" value="Genomic_DNA"/>
</dbReference>